<dbReference type="EC" id="4.2.2.n1" evidence="3"/>
<dbReference type="PANTHER" id="PTHR37423">
    <property type="entry name" value="SOLUBLE LYTIC MUREIN TRANSGLYCOSYLASE-RELATED"/>
    <property type="match status" value="1"/>
</dbReference>
<dbReference type="EMBL" id="JAVBIK010000001">
    <property type="protein sequence ID" value="MDT7517710.1"/>
    <property type="molecule type" value="Genomic_DNA"/>
</dbReference>
<dbReference type="SUPFAM" id="SSF53955">
    <property type="entry name" value="Lysozyme-like"/>
    <property type="match status" value="1"/>
</dbReference>
<proteinExistence type="inferred from homology"/>
<dbReference type="CDD" id="cd00254">
    <property type="entry name" value="LT-like"/>
    <property type="match status" value="1"/>
</dbReference>
<dbReference type="GO" id="GO:0016829">
    <property type="term" value="F:lyase activity"/>
    <property type="evidence" value="ECO:0007669"/>
    <property type="project" value="UniProtKB-KW"/>
</dbReference>
<reference evidence="3 4" key="1">
    <citation type="submission" date="2023-08" db="EMBL/GenBank/DDBJ databases">
        <title>Rhodoferax potami sp. nov. and Rhodoferax mekongensis sp. nov., isolated from the Mekong River in Thailand.</title>
        <authorList>
            <person name="Kitikhun S."/>
            <person name="Charoenyingcharoen P."/>
            <person name="Siriarchawattana P."/>
            <person name="Likhitrattanapisal S."/>
            <person name="Nilsakha T."/>
            <person name="Chanpet A."/>
            <person name="Rattanawaree P."/>
            <person name="Ingsriswang S."/>
        </authorList>
    </citation>
    <scope>NUCLEOTIDE SEQUENCE [LARGE SCALE GENOMIC DNA]</scope>
    <source>
        <strain evidence="3 4">TBRC 17660</strain>
    </source>
</reference>
<dbReference type="RefSeq" id="WP_313873521.1">
    <property type="nucleotide sequence ID" value="NZ_JAVBIK010000001.1"/>
</dbReference>
<sequence length="287" mass="30619">MCATAAFDAKADVWVYVDPQGQSHFSAVQTDERYTLFFRASIRGLKAGADATAPHAAVPQAPEVSPELSPKLAAFFDNSPRYRKAQPLLQEAARKYRLDYELLKALVTTESGFEPTAVSPKGAIGLMQVMPDTARRFGVDSDRWMSVEAKLADPKINVGIGARYLRLLLDMFPGRTDLALASYNAGEGAVQRAGNKVPNYKETQNYVATVTELYAALKPPAPAKAPTPQAAGGKPVLNPYGDGYVLSGSRTAYVLAPGAMPGGAIGRGNMMTPALPAALEESRIAVD</sequence>
<keyword evidence="4" id="KW-1185">Reference proteome</keyword>
<dbReference type="InterPro" id="IPR000189">
    <property type="entry name" value="Transglyc_AS"/>
</dbReference>
<accession>A0ABU3KIX3</accession>
<comment type="similarity">
    <text evidence="1">Belongs to the transglycosylase Slt family.</text>
</comment>
<organism evidence="3 4">
    <name type="scientific">Rhodoferax potami</name>
    <dbReference type="NCBI Taxonomy" id="3068338"/>
    <lineage>
        <taxon>Bacteria</taxon>
        <taxon>Pseudomonadati</taxon>
        <taxon>Pseudomonadota</taxon>
        <taxon>Betaproteobacteria</taxon>
        <taxon>Burkholderiales</taxon>
        <taxon>Comamonadaceae</taxon>
        <taxon>Rhodoferax</taxon>
    </lineage>
</organism>
<protein>
    <submittedName>
        <fullName evidence="3">Lytic transglycosylase domain-containing protein</fullName>
        <ecNumber evidence="3">4.2.2.n1</ecNumber>
    </submittedName>
</protein>
<evidence type="ECO:0000313" key="4">
    <source>
        <dbReference type="Proteomes" id="UP001321700"/>
    </source>
</evidence>
<dbReference type="InterPro" id="IPR023346">
    <property type="entry name" value="Lysozyme-like_dom_sf"/>
</dbReference>
<dbReference type="PROSITE" id="PS00922">
    <property type="entry name" value="TRANSGLYCOSYLASE"/>
    <property type="match status" value="1"/>
</dbReference>
<name>A0ABU3KIX3_9BURK</name>
<dbReference type="Pfam" id="PF01464">
    <property type="entry name" value="SLT"/>
    <property type="match status" value="1"/>
</dbReference>
<dbReference type="Proteomes" id="UP001321700">
    <property type="component" value="Unassembled WGS sequence"/>
</dbReference>
<evidence type="ECO:0000256" key="1">
    <source>
        <dbReference type="ARBA" id="ARBA00007734"/>
    </source>
</evidence>
<dbReference type="InterPro" id="IPR008258">
    <property type="entry name" value="Transglycosylase_SLT_dom_1"/>
</dbReference>
<dbReference type="PANTHER" id="PTHR37423:SF2">
    <property type="entry name" value="MEMBRANE-BOUND LYTIC MUREIN TRANSGLYCOSYLASE C"/>
    <property type="match status" value="1"/>
</dbReference>
<evidence type="ECO:0000313" key="3">
    <source>
        <dbReference type="EMBL" id="MDT7517710.1"/>
    </source>
</evidence>
<keyword evidence="3" id="KW-0456">Lyase</keyword>
<feature type="domain" description="Transglycosylase SLT" evidence="2">
    <location>
        <begin position="88"/>
        <end position="202"/>
    </location>
</feature>
<comment type="caution">
    <text evidence="3">The sequence shown here is derived from an EMBL/GenBank/DDBJ whole genome shotgun (WGS) entry which is preliminary data.</text>
</comment>
<evidence type="ECO:0000259" key="2">
    <source>
        <dbReference type="Pfam" id="PF01464"/>
    </source>
</evidence>
<gene>
    <name evidence="3" type="ORF">RAE19_02975</name>
</gene>
<dbReference type="Gene3D" id="1.10.530.10">
    <property type="match status" value="1"/>
</dbReference>